<dbReference type="Proteomes" id="UP000002748">
    <property type="component" value="Unassembled WGS sequence"/>
</dbReference>
<proteinExistence type="inferred from homology"/>
<evidence type="ECO:0000313" key="5">
    <source>
        <dbReference type="Proteomes" id="UP000002748"/>
    </source>
</evidence>
<dbReference type="OrthoDB" id="9972657at2759"/>
<dbReference type="KEGG" id="tasa:A1Q1_04851"/>
<sequence length="299" mass="32548">MALVTVSGFPCVGKTKRSQELKAYFEDKLKAGEGGPITAVTIVDDESVHVTRASYDDSPSEKPARAALFTAATRSLNPSTITILDSANYIKGFRYQLYCAAREAGVRVATVHPVAPPDKCKGWEGERGKLYKPETEADVRFENMMMRYEEPSSMARWDSPLFVLPWDEEVPLEDIWLAVTKGEKKPPTNSAQHRTKPPPNTMQILTGTTSTIVQLIISHLQAGGGTTLPIPSPPAAAGLVLNLPPARKPTLSELQRLKRTYESNQMAAQKTGSKGAGIWTEAGVASGFVTFLQMNWGTA</sequence>
<protein>
    <recommendedName>
        <fullName evidence="6">Protein KTI12</fullName>
    </recommendedName>
</protein>
<dbReference type="Pfam" id="PF08433">
    <property type="entry name" value="KTI12"/>
    <property type="match status" value="1"/>
</dbReference>
<gene>
    <name evidence="4" type="ORF">A1Q1_04851</name>
</gene>
<name>J5SN49_TRIAS</name>
<comment type="caution">
    <text evidence="4">The sequence shown here is derived from an EMBL/GenBank/DDBJ whole genome shotgun (WGS) entry which is preliminary data.</text>
</comment>
<dbReference type="RefSeq" id="XP_014178564.1">
    <property type="nucleotide sequence ID" value="XM_014323089.1"/>
</dbReference>
<dbReference type="EMBL" id="ALBS01000284">
    <property type="protein sequence ID" value="EJT46556.1"/>
    <property type="molecule type" value="Genomic_DNA"/>
</dbReference>
<dbReference type="PANTHER" id="PTHR12435">
    <property type="match status" value="1"/>
</dbReference>
<dbReference type="Gene3D" id="3.40.50.300">
    <property type="entry name" value="P-loop containing nucleotide triphosphate hydrolases"/>
    <property type="match status" value="1"/>
</dbReference>
<accession>J5SN49</accession>
<dbReference type="SUPFAM" id="SSF52540">
    <property type="entry name" value="P-loop containing nucleoside triphosphate hydrolases"/>
    <property type="match status" value="1"/>
</dbReference>
<evidence type="ECO:0000256" key="3">
    <source>
        <dbReference type="ARBA" id="ARBA00025768"/>
    </source>
</evidence>
<reference evidence="4 5" key="1">
    <citation type="journal article" date="2012" name="Eukaryot. Cell">
        <title>Draft genome sequence of CBS 2479, the standard type strain of Trichosporon asahii.</title>
        <authorList>
            <person name="Yang R.Y."/>
            <person name="Li H.T."/>
            <person name="Zhu H."/>
            <person name="Zhou G.P."/>
            <person name="Wang M."/>
            <person name="Wang L."/>
        </authorList>
    </citation>
    <scope>NUCLEOTIDE SEQUENCE [LARGE SCALE GENOMIC DNA]</scope>
    <source>
        <strain evidence="5">ATCC 90039 / CBS 2479 / JCM 2466 / KCTC 7840 / NCYC 2677 / UAMH 7654</strain>
    </source>
</reference>
<dbReference type="AlphaFoldDB" id="J5SN49"/>
<dbReference type="InterPro" id="IPR013641">
    <property type="entry name" value="KTI12/PSTK"/>
</dbReference>
<keyword evidence="2" id="KW-0067">ATP-binding</keyword>
<comment type="similarity">
    <text evidence="3">Belongs to the KTI12 family.</text>
</comment>
<dbReference type="GeneID" id="25988363"/>
<dbReference type="GO" id="GO:0005524">
    <property type="term" value="F:ATP binding"/>
    <property type="evidence" value="ECO:0007669"/>
    <property type="project" value="UniProtKB-KW"/>
</dbReference>
<organism evidence="4 5">
    <name type="scientific">Trichosporon asahii var. asahii (strain ATCC 90039 / CBS 2479 / JCM 2466 / KCTC 7840 / NBRC 103889/ NCYC 2677 / UAMH 7654)</name>
    <name type="common">Yeast</name>
    <dbReference type="NCBI Taxonomy" id="1186058"/>
    <lineage>
        <taxon>Eukaryota</taxon>
        <taxon>Fungi</taxon>
        <taxon>Dikarya</taxon>
        <taxon>Basidiomycota</taxon>
        <taxon>Agaricomycotina</taxon>
        <taxon>Tremellomycetes</taxon>
        <taxon>Trichosporonales</taxon>
        <taxon>Trichosporonaceae</taxon>
        <taxon>Trichosporon</taxon>
    </lineage>
</organism>
<evidence type="ECO:0000256" key="2">
    <source>
        <dbReference type="ARBA" id="ARBA00022840"/>
    </source>
</evidence>
<evidence type="ECO:0000313" key="4">
    <source>
        <dbReference type="EMBL" id="EJT46556.1"/>
    </source>
</evidence>
<keyword evidence="1" id="KW-0547">Nucleotide-binding</keyword>
<dbReference type="HOGENOM" id="CLU_027147_1_1_1"/>
<evidence type="ECO:0008006" key="6">
    <source>
        <dbReference type="Google" id="ProtNLM"/>
    </source>
</evidence>
<evidence type="ECO:0000256" key="1">
    <source>
        <dbReference type="ARBA" id="ARBA00022741"/>
    </source>
</evidence>
<dbReference type="InterPro" id="IPR027417">
    <property type="entry name" value="P-loop_NTPase"/>
</dbReference>
<dbReference type="VEuPathDB" id="FungiDB:A1Q1_04851"/>